<dbReference type="RefSeq" id="WP_109793836.1">
    <property type="nucleotide sequence ID" value="NZ_PHIG01000005.1"/>
</dbReference>
<keyword evidence="9" id="KW-0969">Cilium</keyword>
<dbReference type="InterPro" id="IPR006300">
    <property type="entry name" value="FlgB"/>
</dbReference>
<evidence type="ECO:0000313" key="10">
    <source>
        <dbReference type="Proteomes" id="UP000229498"/>
    </source>
</evidence>
<sequence length="135" mass="15141">MLLKNIPIFSALTRQMDWLASRQKVLSHNIANADTPGFRGRDLERLSFRELLTRPDDSMRVAKTNAGHIAPSGEASDDYRRSRETGYDTNPADNSVSLEDEIIKVNDTRMAYDLASSLYRKHVQMVKMAIGGRGG</sequence>
<comment type="similarity">
    <text evidence="2 6">Belongs to the flagella basal body rod proteins family.</text>
</comment>
<evidence type="ECO:0000256" key="3">
    <source>
        <dbReference type="ARBA" id="ARBA00014376"/>
    </source>
</evidence>
<dbReference type="AlphaFoldDB" id="A0A2M9G6S6"/>
<keyword evidence="4 6" id="KW-0975">Bacterial flagellum</keyword>
<comment type="caution">
    <text evidence="9">The sequence shown here is derived from an EMBL/GenBank/DDBJ whole genome shotgun (WGS) entry which is preliminary data.</text>
</comment>
<dbReference type="Proteomes" id="UP000229498">
    <property type="component" value="Unassembled WGS sequence"/>
</dbReference>
<keyword evidence="10" id="KW-1185">Reference proteome</keyword>
<comment type="subunit">
    <text evidence="6">The basal body constitutes a major portion of the flagellar organelle and consists of a number of rings mounted on a central rod.</text>
</comment>
<evidence type="ECO:0000256" key="4">
    <source>
        <dbReference type="ARBA" id="ARBA00023143"/>
    </source>
</evidence>
<keyword evidence="9" id="KW-0282">Flagellum</keyword>
<dbReference type="EMBL" id="PHIG01000005">
    <property type="protein sequence ID" value="PJK31410.1"/>
    <property type="molecule type" value="Genomic_DNA"/>
</dbReference>
<evidence type="ECO:0000259" key="8">
    <source>
        <dbReference type="Pfam" id="PF00460"/>
    </source>
</evidence>
<proteinExistence type="inferred from homology"/>
<gene>
    <name evidence="9" type="primary">flgB</name>
    <name evidence="9" type="ORF">CVT23_01660</name>
</gene>
<protein>
    <recommendedName>
        <fullName evidence="3 6">Flagellar basal body rod protein FlgB</fullName>
    </recommendedName>
</protein>
<dbReference type="GO" id="GO:0071973">
    <property type="term" value="P:bacterial-type flagellum-dependent cell motility"/>
    <property type="evidence" value="ECO:0007669"/>
    <property type="project" value="InterPro"/>
</dbReference>
<name>A0A2M9G6S6_9PROT</name>
<comment type="subcellular location">
    <subcellularLocation>
        <location evidence="1 6">Bacterial flagellum basal body</location>
    </subcellularLocation>
</comment>
<feature type="compositionally biased region" description="Basic and acidic residues" evidence="7">
    <location>
        <begin position="77"/>
        <end position="86"/>
    </location>
</feature>
<dbReference type="InterPro" id="IPR001444">
    <property type="entry name" value="Flag_bb_rod_N"/>
</dbReference>
<dbReference type="OrthoDB" id="9788334at2"/>
<dbReference type="GO" id="GO:0030694">
    <property type="term" value="C:bacterial-type flagellum basal body, rod"/>
    <property type="evidence" value="ECO:0007669"/>
    <property type="project" value="InterPro"/>
</dbReference>
<evidence type="ECO:0000256" key="1">
    <source>
        <dbReference type="ARBA" id="ARBA00004117"/>
    </source>
</evidence>
<dbReference type="PIRSF" id="PIRSF002889">
    <property type="entry name" value="Rod_FlgB"/>
    <property type="match status" value="1"/>
</dbReference>
<evidence type="ECO:0000256" key="5">
    <source>
        <dbReference type="ARBA" id="ARBA00024934"/>
    </source>
</evidence>
<dbReference type="NCBIfam" id="TIGR01396">
    <property type="entry name" value="FlgB"/>
    <property type="match status" value="1"/>
</dbReference>
<organism evidence="9 10">
    <name type="scientific">Minwuia thermotolerans</name>
    <dbReference type="NCBI Taxonomy" id="2056226"/>
    <lineage>
        <taxon>Bacteria</taxon>
        <taxon>Pseudomonadati</taxon>
        <taxon>Pseudomonadota</taxon>
        <taxon>Alphaproteobacteria</taxon>
        <taxon>Minwuiales</taxon>
        <taxon>Minwuiaceae</taxon>
        <taxon>Minwuia</taxon>
    </lineage>
</organism>
<evidence type="ECO:0000313" key="9">
    <source>
        <dbReference type="EMBL" id="PJK31410.1"/>
    </source>
</evidence>
<feature type="domain" description="Flagellar basal body rod protein N-terminal" evidence="8">
    <location>
        <begin position="20"/>
        <end position="39"/>
    </location>
</feature>
<comment type="function">
    <text evidence="5 6">Structural component of flagellum, the bacterial motility apparatus. Part of the rod structure of flagellar basal body.</text>
</comment>
<evidence type="ECO:0000256" key="2">
    <source>
        <dbReference type="ARBA" id="ARBA00009677"/>
    </source>
</evidence>
<dbReference type="Pfam" id="PF00460">
    <property type="entry name" value="Flg_bb_rod"/>
    <property type="match status" value="1"/>
</dbReference>
<keyword evidence="9" id="KW-0966">Cell projection</keyword>
<reference evidence="9 10" key="1">
    <citation type="submission" date="2017-11" db="EMBL/GenBank/DDBJ databases">
        <title>Draft genome sequence of Rhizobiales bacterium SY3-13.</title>
        <authorList>
            <person name="Sun C."/>
        </authorList>
    </citation>
    <scope>NUCLEOTIDE SEQUENCE [LARGE SCALE GENOMIC DNA]</scope>
    <source>
        <strain evidence="9 10">SY3-13</strain>
    </source>
</reference>
<evidence type="ECO:0000256" key="6">
    <source>
        <dbReference type="PIRNR" id="PIRNR002889"/>
    </source>
</evidence>
<feature type="region of interest" description="Disordered" evidence="7">
    <location>
        <begin position="59"/>
        <end position="93"/>
    </location>
</feature>
<evidence type="ECO:0000256" key="7">
    <source>
        <dbReference type="SAM" id="MobiDB-lite"/>
    </source>
</evidence>
<accession>A0A2M9G6S6</accession>